<dbReference type="EMBL" id="CAJNOK010054527">
    <property type="protein sequence ID" value="CAF1616046.1"/>
    <property type="molecule type" value="Genomic_DNA"/>
</dbReference>
<dbReference type="InterPro" id="IPR024135">
    <property type="entry name" value="LAMTOR5"/>
</dbReference>
<dbReference type="InterPro" id="IPR008698">
    <property type="entry name" value="NDUB7"/>
</dbReference>
<dbReference type="Proteomes" id="UP000682733">
    <property type="component" value="Unassembled WGS sequence"/>
</dbReference>
<dbReference type="GO" id="GO:0005739">
    <property type="term" value="C:mitochondrion"/>
    <property type="evidence" value="ECO:0007669"/>
    <property type="project" value="InterPro"/>
</dbReference>
<reference evidence="2" key="1">
    <citation type="submission" date="2021-02" db="EMBL/GenBank/DDBJ databases">
        <authorList>
            <person name="Nowell W R."/>
        </authorList>
    </citation>
    <scope>NUCLEOTIDE SEQUENCE</scope>
</reference>
<proteinExistence type="predicted"/>
<accession>A0A8S2WEH1</accession>
<dbReference type="Proteomes" id="UP000677228">
    <property type="component" value="Unassembled WGS sequence"/>
</dbReference>
<evidence type="ECO:0000313" key="2">
    <source>
        <dbReference type="EMBL" id="CAF4432594.1"/>
    </source>
</evidence>
<protein>
    <recommendedName>
        <fullName evidence="4">NADH dehydrogenase [ubiquinone] 1 beta subcomplex subunit 7</fullName>
    </recommendedName>
</protein>
<dbReference type="Pfam" id="PF16672">
    <property type="entry name" value="LAMTOR5"/>
    <property type="match status" value="1"/>
</dbReference>
<feature type="non-terminal residue" evidence="2">
    <location>
        <position position="1"/>
    </location>
</feature>
<dbReference type="Gene3D" id="3.30.450.30">
    <property type="entry name" value="Dynein light chain 2a, cytoplasmic"/>
    <property type="match status" value="1"/>
</dbReference>
<dbReference type="Pfam" id="PF05676">
    <property type="entry name" value="NDUF_B7"/>
    <property type="match status" value="1"/>
</dbReference>
<dbReference type="GO" id="GO:0071986">
    <property type="term" value="C:Ragulator complex"/>
    <property type="evidence" value="ECO:0007669"/>
    <property type="project" value="InterPro"/>
</dbReference>
<gene>
    <name evidence="1" type="ORF">OVA965_LOCUS42915</name>
    <name evidence="2" type="ORF">TMI583_LOCUS44976</name>
</gene>
<dbReference type="AlphaFoldDB" id="A0A8S2WEH1"/>
<evidence type="ECO:0000313" key="1">
    <source>
        <dbReference type="EMBL" id="CAF1616046.1"/>
    </source>
</evidence>
<sequence length="123" mass="13991">IPLDHRDYCAHYYRAIMLCYAEYQPRAYRYCNPEKHAYHECLKEEIEKFDSVNVKVQGVLVCDKNGLALTNRGIDVSPGPIALLSELASGLSGRRVTVCLENVENQVLINQTEKAVIAIYHHL</sequence>
<organism evidence="2 3">
    <name type="scientific">Didymodactylos carnosus</name>
    <dbReference type="NCBI Taxonomy" id="1234261"/>
    <lineage>
        <taxon>Eukaryota</taxon>
        <taxon>Metazoa</taxon>
        <taxon>Spiralia</taxon>
        <taxon>Gnathifera</taxon>
        <taxon>Rotifera</taxon>
        <taxon>Eurotatoria</taxon>
        <taxon>Bdelloidea</taxon>
        <taxon>Philodinida</taxon>
        <taxon>Philodinidae</taxon>
        <taxon>Didymodactylos</taxon>
    </lineage>
</organism>
<comment type="caution">
    <text evidence="2">The sequence shown here is derived from an EMBL/GenBank/DDBJ whole genome shotgun (WGS) entry which is preliminary data.</text>
</comment>
<evidence type="ECO:0000313" key="3">
    <source>
        <dbReference type="Proteomes" id="UP000682733"/>
    </source>
</evidence>
<dbReference type="EMBL" id="CAJOBA010079095">
    <property type="protein sequence ID" value="CAF4432594.1"/>
    <property type="molecule type" value="Genomic_DNA"/>
</dbReference>
<name>A0A8S2WEH1_9BILA</name>
<evidence type="ECO:0008006" key="4">
    <source>
        <dbReference type="Google" id="ProtNLM"/>
    </source>
</evidence>
<dbReference type="GO" id="GO:0043066">
    <property type="term" value="P:negative regulation of apoptotic process"/>
    <property type="evidence" value="ECO:0007669"/>
    <property type="project" value="InterPro"/>
</dbReference>
<dbReference type="PROSITE" id="PS51808">
    <property type="entry name" value="CHCH"/>
    <property type="match status" value="1"/>
</dbReference>